<dbReference type="HOGENOM" id="CLU_1950179_0_0_1"/>
<gene>
    <name evidence="2" type="ORF">M422DRAFT_268997</name>
</gene>
<reference evidence="2 3" key="1">
    <citation type="submission" date="2014-06" db="EMBL/GenBank/DDBJ databases">
        <title>Evolutionary Origins and Diversification of the Mycorrhizal Mutualists.</title>
        <authorList>
            <consortium name="DOE Joint Genome Institute"/>
            <consortium name="Mycorrhizal Genomics Consortium"/>
            <person name="Kohler A."/>
            <person name="Kuo A."/>
            <person name="Nagy L.G."/>
            <person name="Floudas D."/>
            <person name="Copeland A."/>
            <person name="Barry K.W."/>
            <person name="Cichocki N."/>
            <person name="Veneault-Fourrey C."/>
            <person name="LaButti K."/>
            <person name="Lindquist E.A."/>
            <person name="Lipzen A."/>
            <person name="Lundell T."/>
            <person name="Morin E."/>
            <person name="Murat C."/>
            <person name="Riley R."/>
            <person name="Ohm R."/>
            <person name="Sun H."/>
            <person name="Tunlid A."/>
            <person name="Henrissat B."/>
            <person name="Grigoriev I.V."/>
            <person name="Hibbett D.S."/>
            <person name="Martin F."/>
        </authorList>
    </citation>
    <scope>NUCLEOTIDE SEQUENCE [LARGE SCALE GENOMIC DNA]</scope>
    <source>
        <strain evidence="2 3">SS14</strain>
    </source>
</reference>
<protein>
    <submittedName>
        <fullName evidence="2">Uncharacterized protein</fullName>
    </submittedName>
</protein>
<name>A0A0C9UL68_SPHS4</name>
<organism evidence="2 3">
    <name type="scientific">Sphaerobolus stellatus (strain SS14)</name>
    <dbReference type="NCBI Taxonomy" id="990650"/>
    <lineage>
        <taxon>Eukaryota</taxon>
        <taxon>Fungi</taxon>
        <taxon>Dikarya</taxon>
        <taxon>Basidiomycota</taxon>
        <taxon>Agaricomycotina</taxon>
        <taxon>Agaricomycetes</taxon>
        <taxon>Phallomycetidae</taxon>
        <taxon>Geastrales</taxon>
        <taxon>Sphaerobolaceae</taxon>
        <taxon>Sphaerobolus</taxon>
    </lineage>
</organism>
<proteinExistence type="predicted"/>
<accession>A0A0C9UL68</accession>
<dbReference type="AlphaFoldDB" id="A0A0C9UL68"/>
<keyword evidence="3" id="KW-1185">Reference proteome</keyword>
<dbReference type="Proteomes" id="UP000054279">
    <property type="component" value="Unassembled WGS sequence"/>
</dbReference>
<evidence type="ECO:0000313" key="2">
    <source>
        <dbReference type="EMBL" id="KIJ29557.1"/>
    </source>
</evidence>
<dbReference type="EMBL" id="KN837280">
    <property type="protein sequence ID" value="KIJ29557.1"/>
    <property type="molecule type" value="Genomic_DNA"/>
</dbReference>
<evidence type="ECO:0000256" key="1">
    <source>
        <dbReference type="SAM" id="MobiDB-lite"/>
    </source>
</evidence>
<feature type="region of interest" description="Disordered" evidence="1">
    <location>
        <begin position="1"/>
        <end position="29"/>
    </location>
</feature>
<feature type="compositionally biased region" description="Basic and acidic residues" evidence="1">
    <location>
        <begin position="1"/>
        <end position="28"/>
    </location>
</feature>
<evidence type="ECO:0000313" key="3">
    <source>
        <dbReference type="Proteomes" id="UP000054279"/>
    </source>
</evidence>
<sequence>MRSLNDVRKELRKAVQAKRPSDALDDPRRRKSIRLVHGMEVIVDEIVSAIAEGKAVGHLPRGEGFGGGERKTWHEKGVGYGQTMYYMGEMRIGDNEEGFGLYGEDEPAPVRTLRGTQISAVGFLAPGEK</sequence>